<sequence length="210" mass="24309">MSKELFIWGIPLEKVDEAKDLNIPLSSSGDIGISEVFNSKNTHPDFVFPWVGGTPIKTVASMPKELVICLKRVKSISFDLLSYSNFLIVSKALYDYMTAHGFDYDEDKSCARLVNPKGDALTDETFYLLRCYWWNIKHNEVQLIRDEKNNDVIAASTDSTKDFLMTDHREYCYELFVNADLKQEITTLFRNPMLFSLKEWNELNSDDWGF</sequence>
<gene>
    <name evidence="2" type="ORF">V757_03335</name>
</gene>
<organism evidence="2 3">
    <name type="scientific">Pelistega indica</name>
    <dbReference type="NCBI Taxonomy" id="1414851"/>
    <lineage>
        <taxon>Bacteria</taxon>
        <taxon>Pseudomonadati</taxon>
        <taxon>Pseudomonadota</taxon>
        <taxon>Betaproteobacteria</taxon>
        <taxon>Burkholderiales</taxon>
        <taxon>Alcaligenaceae</taxon>
        <taxon>Pelistega</taxon>
    </lineage>
</organism>
<accession>V8G9I0</accession>
<keyword evidence="3" id="KW-1185">Reference proteome</keyword>
<dbReference type="OrthoDB" id="9429682at2"/>
<comment type="caution">
    <text evidence="2">The sequence shown here is derived from an EMBL/GenBank/DDBJ whole genome shotgun (WGS) entry which is preliminary data.</text>
</comment>
<proteinExistence type="predicted"/>
<evidence type="ECO:0000313" key="3">
    <source>
        <dbReference type="Proteomes" id="UP000018766"/>
    </source>
</evidence>
<dbReference type="Proteomes" id="UP000018766">
    <property type="component" value="Unassembled WGS sequence"/>
</dbReference>
<dbReference type="EMBL" id="AYSV01000053">
    <property type="protein sequence ID" value="ETD72593.1"/>
    <property type="molecule type" value="Genomic_DNA"/>
</dbReference>
<evidence type="ECO:0000259" key="1">
    <source>
        <dbReference type="Pfam" id="PF15570"/>
    </source>
</evidence>
<evidence type="ECO:0000313" key="2">
    <source>
        <dbReference type="EMBL" id="ETD72593.1"/>
    </source>
</evidence>
<dbReference type="AlphaFoldDB" id="V8G9I0"/>
<reference evidence="2 3" key="1">
    <citation type="submission" date="2013-11" db="EMBL/GenBank/DDBJ databases">
        <title>Genomic analysis of Pelistega sp. HM-7.</title>
        <authorList>
            <person name="Kumbhare S.V."/>
            <person name="Shetty S.A."/>
            <person name="Sharma O."/>
            <person name="Dhotre D.P."/>
        </authorList>
    </citation>
    <scope>NUCLEOTIDE SEQUENCE [LARGE SCALE GENOMIC DNA]</scope>
    <source>
        <strain evidence="2 3">HM-7</strain>
    </source>
</reference>
<feature type="domain" description="Immunity protein 43" evidence="1">
    <location>
        <begin position="33"/>
        <end position="201"/>
    </location>
</feature>
<protein>
    <recommendedName>
        <fullName evidence="1">Immunity protein 43 domain-containing protein</fullName>
    </recommendedName>
</protein>
<dbReference type="RefSeq" id="WP_023949933.1">
    <property type="nucleotide sequence ID" value="NZ_AYSV01000053.1"/>
</dbReference>
<dbReference type="Pfam" id="PF15570">
    <property type="entry name" value="Imm43"/>
    <property type="match status" value="1"/>
</dbReference>
<dbReference type="InterPro" id="IPR029079">
    <property type="entry name" value="Imm43"/>
</dbReference>
<name>V8G9I0_9BURK</name>